<evidence type="ECO:0000313" key="3">
    <source>
        <dbReference type="Proteomes" id="UP001163823"/>
    </source>
</evidence>
<protein>
    <submittedName>
        <fullName evidence="2">ELKS/Rab6-interacting/CAST family member 1-like</fullName>
    </submittedName>
</protein>
<dbReference type="Proteomes" id="UP001163823">
    <property type="component" value="Chromosome 6"/>
</dbReference>
<keyword evidence="3" id="KW-1185">Reference proteome</keyword>
<reference evidence="2" key="1">
    <citation type="journal article" date="2023" name="Science">
        <title>Elucidation of the pathway for biosynthesis of saponin adjuvants from the soapbark tree.</title>
        <authorList>
            <person name="Reed J."/>
            <person name="Orme A."/>
            <person name="El-Demerdash A."/>
            <person name="Owen C."/>
            <person name="Martin L.B.B."/>
            <person name="Misra R.C."/>
            <person name="Kikuchi S."/>
            <person name="Rejzek M."/>
            <person name="Martin A.C."/>
            <person name="Harkess A."/>
            <person name="Leebens-Mack J."/>
            <person name="Louveau T."/>
            <person name="Stephenson M.J."/>
            <person name="Osbourn A."/>
        </authorList>
    </citation>
    <scope>NUCLEOTIDE SEQUENCE</scope>
    <source>
        <strain evidence="2">S10</strain>
    </source>
</reference>
<dbReference type="KEGG" id="qsa:O6P43_013638"/>
<comment type="caution">
    <text evidence="2">The sequence shown here is derived from an EMBL/GenBank/DDBJ whole genome shotgun (WGS) entry which is preliminary data.</text>
</comment>
<proteinExistence type="predicted"/>
<dbReference type="EMBL" id="JARAOO010000006">
    <property type="protein sequence ID" value="KAJ7963719.1"/>
    <property type="molecule type" value="Genomic_DNA"/>
</dbReference>
<organism evidence="2 3">
    <name type="scientific">Quillaja saponaria</name>
    <name type="common">Soap bark tree</name>
    <dbReference type="NCBI Taxonomy" id="32244"/>
    <lineage>
        <taxon>Eukaryota</taxon>
        <taxon>Viridiplantae</taxon>
        <taxon>Streptophyta</taxon>
        <taxon>Embryophyta</taxon>
        <taxon>Tracheophyta</taxon>
        <taxon>Spermatophyta</taxon>
        <taxon>Magnoliopsida</taxon>
        <taxon>eudicotyledons</taxon>
        <taxon>Gunneridae</taxon>
        <taxon>Pentapetalae</taxon>
        <taxon>rosids</taxon>
        <taxon>fabids</taxon>
        <taxon>Fabales</taxon>
        <taxon>Quillajaceae</taxon>
        <taxon>Quillaja</taxon>
    </lineage>
</organism>
<name>A0AAD7PQT5_QUISA</name>
<keyword evidence="1" id="KW-0175">Coiled coil</keyword>
<gene>
    <name evidence="2" type="ORF">O6P43_013638</name>
</gene>
<evidence type="ECO:0000256" key="1">
    <source>
        <dbReference type="SAM" id="Coils"/>
    </source>
</evidence>
<sequence>MEGRGSEGAATKIRRYPKRKRYMEEEFSYAISECGESVVVSTNKRLISRLIELDGSDVDSMVDLANSAFASLNWLQTDYADFYAMVKSFISYHSKLFVAKKKLASLSILSHHNNLCAELNYAALLLANIESTFGNSISQLCLINTGIMGTRQSLKRLEEEFTQSEKKIDVVKVERDKHATSYVVARPRSKR</sequence>
<accession>A0AAD7PQT5</accession>
<evidence type="ECO:0000313" key="2">
    <source>
        <dbReference type="EMBL" id="KAJ7963719.1"/>
    </source>
</evidence>
<dbReference type="AlphaFoldDB" id="A0AAD7PQT5"/>
<feature type="coiled-coil region" evidence="1">
    <location>
        <begin position="147"/>
        <end position="174"/>
    </location>
</feature>